<dbReference type="PANTHER" id="PTHR37984">
    <property type="entry name" value="PROTEIN CBG26694"/>
    <property type="match status" value="1"/>
</dbReference>
<dbReference type="InterPro" id="IPR050951">
    <property type="entry name" value="Retrovirus_Pol_polyprotein"/>
</dbReference>
<dbReference type="EMBL" id="CAVLGL010000086">
    <property type="protein sequence ID" value="CAK1590880.1"/>
    <property type="molecule type" value="Genomic_DNA"/>
</dbReference>
<reference evidence="1 2" key="1">
    <citation type="submission" date="2023-11" db="EMBL/GenBank/DDBJ databases">
        <authorList>
            <person name="Hedman E."/>
            <person name="Englund M."/>
            <person name="Stromberg M."/>
            <person name="Nyberg Akerstrom W."/>
            <person name="Nylinder S."/>
            <person name="Jareborg N."/>
            <person name="Kallberg Y."/>
            <person name="Kronander E."/>
        </authorList>
    </citation>
    <scope>NUCLEOTIDE SEQUENCE [LARGE SCALE GENOMIC DNA]</scope>
</reference>
<name>A0AAV1L7I6_9NEOP</name>
<evidence type="ECO:0000313" key="2">
    <source>
        <dbReference type="Proteomes" id="UP001314205"/>
    </source>
</evidence>
<protein>
    <recommendedName>
        <fullName evidence="3">Reverse transcriptase domain-containing protein</fullName>
    </recommendedName>
</protein>
<dbReference type="Gene3D" id="3.30.70.270">
    <property type="match status" value="1"/>
</dbReference>
<dbReference type="Gene3D" id="3.10.10.10">
    <property type="entry name" value="HIV Type 1 Reverse Transcriptase, subunit A, domain 1"/>
    <property type="match status" value="1"/>
</dbReference>
<sequence>MHALNIRQINFKEIVDDAFTSQLLTEFPVVFSDKLGTCKKTLQLELTDKEPVYVRARPVPLTLRARVEQELMRLEREGTIYRVDHSEYGTPIVPVVKECGDIRICGDYKITINPKLKRDYYPLPRMKELFASLSGGVKFSKIDLKHSYQQVLLSKDSQPYTAITTHIGTFVYRCTYFGLSCISEKFQNLWKKLCGVYPGQ</sequence>
<gene>
    <name evidence="1" type="ORF">PARMNEM_LOCUS11187</name>
</gene>
<keyword evidence="2" id="KW-1185">Reference proteome</keyword>
<dbReference type="GO" id="GO:0071897">
    <property type="term" value="P:DNA biosynthetic process"/>
    <property type="evidence" value="ECO:0007669"/>
    <property type="project" value="UniProtKB-ARBA"/>
</dbReference>
<dbReference type="InterPro" id="IPR043128">
    <property type="entry name" value="Rev_trsase/Diguanyl_cyclase"/>
</dbReference>
<accession>A0AAV1L7I6</accession>
<organism evidence="1 2">
    <name type="scientific">Parnassius mnemosyne</name>
    <name type="common">clouded apollo</name>
    <dbReference type="NCBI Taxonomy" id="213953"/>
    <lineage>
        <taxon>Eukaryota</taxon>
        <taxon>Metazoa</taxon>
        <taxon>Ecdysozoa</taxon>
        <taxon>Arthropoda</taxon>
        <taxon>Hexapoda</taxon>
        <taxon>Insecta</taxon>
        <taxon>Pterygota</taxon>
        <taxon>Neoptera</taxon>
        <taxon>Endopterygota</taxon>
        <taxon>Lepidoptera</taxon>
        <taxon>Glossata</taxon>
        <taxon>Ditrysia</taxon>
        <taxon>Papilionoidea</taxon>
        <taxon>Papilionidae</taxon>
        <taxon>Parnassiinae</taxon>
        <taxon>Parnassini</taxon>
        <taxon>Parnassius</taxon>
        <taxon>Driopa</taxon>
    </lineage>
</organism>
<comment type="caution">
    <text evidence="1">The sequence shown here is derived from an EMBL/GenBank/DDBJ whole genome shotgun (WGS) entry which is preliminary data.</text>
</comment>
<dbReference type="Proteomes" id="UP001314205">
    <property type="component" value="Unassembled WGS sequence"/>
</dbReference>
<evidence type="ECO:0000313" key="1">
    <source>
        <dbReference type="EMBL" id="CAK1590880.1"/>
    </source>
</evidence>
<dbReference type="CDD" id="cd01647">
    <property type="entry name" value="RT_LTR"/>
    <property type="match status" value="1"/>
</dbReference>
<dbReference type="InterPro" id="IPR043502">
    <property type="entry name" value="DNA/RNA_pol_sf"/>
</dbReference>
<dbReference type="AlphaFoldDB" id="A0AAV1L7I6"/>
<evidence type="ECO:0008006" key="3">
    <source>
        <dbReference type="Google" id="ProtNLM"/>
    </source>
</evidence>
<dbReference type="SUPFAM" id="SSF56672">
    <property type="entry name" value="DNA/RNA polymerases"/>
    <property type="match status" value="1"/>
</dbReference>
<proteinExistence type="predicted"/>
<dbReference type="PANTHER" id="PTHR37984:SF13">
    <property type="entry name" value="RIBONUCLEASE H"/>
    <property type="match status" value="1"/>
</dbReference>